<evidence type="ECO:0000313" key="3">
    <source>
        <dbReference type="Proteomes" id="UP000663873"/>
    </source>
</evidence>
<feature type="region of interest" description="Disordered" evidence="1">
    <location>
        <begin position="1"/>
        <end position="26"/>
    </location>
</feature>
<feature type="non-terminal residue" evidence="2">
    <location>
        <position position="1"/>
    </location>
</feature>
<dbReference type="Proteomes" id="UP000663873">
    <property type="component" value="Unassembled WGS sequence"/>
</dbReference>
<protein>
    <submittedName>
        <fullName evidence="2">Uncharacterized protein</fullName>
    </submittedName>
</protein>
<sequence length="112" mass="12982">MSDRDSSARRRRRMKVDQQVASPRGSAVVQRNFVDADVTPEKVSKGTPLEDIIKKYDQPPNNEDMERVDKNSHALMILPFKFDPSLPNVEPGPINYEMGYSDRWEKNYVRMP</sequence>
<accession>A0A821JZ94</accession>
<organism evidence="2 3">
    <name type="scientific">Rotaria socialis</name>
    <dbReference type="NCBI Taxonomy" id="392032"/>
    <lineage>
        <taxon>Eukaryota</taxon>
        <taxon>Metazoa</taxon>
        <taxon>Spiralia</taxon>
        <taxon>Gnathifera</taxon>
        <taxon>Rotifera</taxon>
        <taxon>Eurotatoria</taxon>
        <taxon>Bdelloidea</taxon>
        <taxon>Philodinida</taxon>
        <taxon>Philodinidae</taxon>
        <taxon>Rotaria</taxon>
    </lineage>
</organism>
<evidence type="ECO:0000313" key="2">
    <source>
        <dbReference type="EMBL" id="CAF4726034.1"/>
    </source>
</evidence>
<proteinExistence type="predicted"/>
<gene>
    <name evidence="2" type="ORF">UJA718_LOCUS37514</name>
</gene>
<name>A0A821JZ94_9BILA</name>
<evidence type="ECO:0000256" key="1">
    <source>
        <dbReference type="SAM" id="MobiDB-lite"/>
    </source>
</evidence>
<dbReference type="AlphaFoldDB" id="A0A821JZ94"/>
<comment type="caution">
    <text evidence="2">The sequence shown here is derived from an EMBL/GenBank/DDBJ whole genome shotgun (WGS) entry which is preliminary data.</text>
</comment>
<reference evidence="2" key="1">
    <citation type="submission" date="2021-02" db="EMBL/GenBank/DDBJ databases">
        <authorList>
            <person name="Nowell W R."/>
        </authorList>
    </citation>
    <scope>NUCLEOTIDE SEQUENCE</scope>
</reference>
<dbReference type="EMBL" id="CAJOBP010037361">
    <property type="protein sequence ID" value="CAF4726034.1"/>
    <property type="molecule type" value="Genomic_DNA"/>
</dbReference>
<keyword evidence="3" id="KW-1185">Reference proteome</keyword>